<protein>
    <recommendedName>
        <fullName evidence="9">Protein kinase domain-containing protein</fullName>
    </recommendedName>
</protein>
<name>A0A0K8SHB2_LYGHE</name>
<proteinExistence type="inferred from homology"/>
<dbReference type="PANTHER" id="PTHR24353:SF37">
    <property type="entry name" value="CAMP-DEPENDENT PROTEIN KINASE CATALYTIC SUBUNIT PRKX"/>
    <property type="match status" value="1"/>
</dbReference>
<dbReference type="EMBL" id="GBRD01013150">
    <property type="protein sequence ID" value="JAG52676.1"/>
    <property type="molecule type" value="Transcribed_RNA"/>
</dbReference>
<keyword evidence="5" id="KW-0418">Kinase</keyword>
<evidence type="ECO:0000259" key="9">
    <source>
        <dbReference type="PROSITE" id="PS50011"/>
    </source>
</evidence>
<reference evidence="10" key="1">
    <citation type="submission" date="2014-09" db="EMBL/GenBank/DDBJ databases">
        <authorList>
            <person name="Magalhaes I.L.F."/>
            <person name="Oliveira U."/>
            <person name="Santos F.R."/>
            <person name="Vidigal T.H.D.A."/>
            <person name="Brescovit A.D."/>
            <person name="Santos A.J."/>
        </authorList>
    </citation>
    <scope>NUCLEOTIDE SEQUENCE</scope>
</reference>
<dbReference type="GO" id="GO:0005524">
    <property type="term" value="F:ATP binding"/>
    <property type="evidence" value="ECO:0007669"/>
    <property type="project" value="UniProtKB-UniRule"/>
</dbReference>
<dbReference type="PROSITE" id="PS00108">
    <property type="entry name" value="PROTEIN_KINASE_ST"/>
    <property type="match status" value="1"/>
</dbReference>
<evidence type="ECO:0000256" key="8">
    <source>
        <dbReference type="RuleBase" id="RU000304"/>
    </source>
</evidence>
<dbReference type="EMBL" id="GBRD01013149">
    <property type="protein sequence ID" value="JAG52677.1"/>
    <property type="molecule type" value="Transcribed_RNA"/>
</dbReference>
<dbReference type="GO" id="GO:0005952">
    <property type="term" value="C:cAMP-dependent protein kinase complex"/>
    <property type="evidence" value="ECO:0007669"/>
    <property type="project" value="TreeGrafter"/>
</dbReference>
<keyword evidence="4 7" id="KW-0547">Nucleotide-binding</keyword>
<comment type="similarity">
    <text evidence="8">Belongs to the protein kinase superfamily.</text>
</comment>
<dbReference type="InterPro" id="IPR017441">
    <property type="entry name" value="Protein_kinase_ATP_BS"/>
</dbReference>
<dbReference type="PANTHER" id="PTHR24353">
    <property type="entry name" value="CYCLIC NUCLEOTIDE-DEPENDENT PROTEIN KINASE"/>
    <property type="match status" value="1"/>
</dbReference>
<dbReference type="InterPro" id="IPR011009">
    <property type="entry name" value="Kinase-like_dom_sf"/>
</dbReference>
<keyword evidence="6 7" id="KW-0067">ATP-binding</keyword>
<evidence type="ECO:0000256" key="6">
    <source>
        <dbReference type="ARBA" id="ARBA00022840"/>
    </source>
</evidence>
<evidence type="ECO:0000256" key="7">
    <source>
        <dbReference type="PROSITE-ProRule" id="PRU10141"/>
    </source>
</evidence>
<dbReference type="Gene3D" id="1.10.510.10">
    <property type="entry name" value="Transferase(Phosphotransferase) domain 1"/>
    <property type="match status" value="1"/>
</dbReference>
<dbReference type="FunFam" id="1.10.510.10:FF:000048">
    <property type="entry name" value="Protein kinase C"/>
    <property type="match status" value="1"/>
</dbReference>
<feature type="domain" description="Protein kinase" evidence="9">
    <location>
        <begin position="47"/>
        <end position="302"/>
    </location>
</feature>
<evidence type="ECO:0000256" key="3">
    <source>
        <dbReference type="ARBA" id="ARBA00022679"/>
    </source>
</evidence>
<evidence type="ECO:0000256" key="4">
    <source>
        <dbReference type="ARBA" id="ARBA00022741"/>
    </source>
</evidence>
<dbReference type="SMART" id="SM00220">
    <property type="entry name" value="S_TKc"/>
    <property type="match status" value="1"/>
</dbReference>
<dbReference type="InterPro" id="IPR000719">
    <property type="entry name" value="Prot_kinase_dom"/>
</dbReference>
<feature type="binding site" evidence="7">
    <location>
        <position position="76"/>
    </location>
    <ligand>
        <name>ATP</name>
        <dbReference type="ChEBI" id="CHEBI:30616"/>
    </ligand>
</feature>
<dbReference type="Pfam" id="PF00069">
    <property type="entry name" value="Pkinase"/>
    <property type="match status" value="1"/>
</dbReference>
<keyword evidence="3" id="KW-0808">Transferase</keyword>
<evidence type="ECO:0000256" key="5">
    <source>
        <dbReference type="ARBA" id="ARBA00022777"/>
    </source>
</evidence>
<dbReference type="PROSITE" id="PS50011">
    <property type="entry name" value="PROTEIN_KINASE_DOM"/>
    <property type="match status" value="1"/>
</dbReference>
<dbReference type="SUPFAM" id="SSF56112">
    <property type="entry name" value="Protein kinase-like (PK-like)"/>
    <property type="match status" value="1"/>
</dbReference>
<dbReference type="InterPro" id="IPR008271">
    <property type="entry name" value="Ser/Thr_kinase_AS"/>
</dbReference>
<organism evidence="10">
    <name type="scientific">Lygus hesperus</name>
    <name type="common">Western plant bug</name>
    <dbReference type="NCBI Taxonomy" id="30085"/>
    <lineage>
        <taxon>Eukaryota</taxon>
        <taxon>Metazoa</taxon>
        <taxon>Ecdysozoa</taxon>
        <taxon>Arthropoda</taxon>
        <taxon>Hexapoda</taxon>
        <taxon>Insecta</taxon>
        <taxon>Pterygota</taxon>
        <taxon>Neoptera</taxon>
        <taxon>Paraneoptera</taxon>
        <taxon>Hemiptera</taxon>
        <taxon>Heteroptera</taxon>
        <taxon>Panheteroptera</taxon>
        <taxon>Cimicomorpha</taxon>
        <taxon>Miridae</taxon>
        <taxon>Mirini</taxon>
        <taxon>Lygus</taxon>
    </lineage>
</organism>
<keyword evidence="2" id="KW-0597">Phosphoprotein</keyword>
<dbReference type="Gene3D" id="3.30.200.20">
    <property type="entry name" value="Phosphorylase Kinase, domain 1"/>
    <property type="match status" value="1"/>
</dbReference>
<sequence>MSDPYSAIINFRGDSKSNYVESNTQNSPNFRTRFLRRVRENARKEDFYFQEIIGNGIFGDIFLAVHNREMEKYAVKVMDKEKLVKSGNVENAYREKQVLVNLDHPFVINCKYFFMDKSRVYLATPYVSGGDLYHYIMWSGQVPNEEIARFYSAQIVLALEYLHGLHVIHRDLKPENLMVDDRGYLKLIDFGYCSVFKGSSYTICGTRQYMAPEMLTGKGYGRSVDYWSLGVLVYELNCFELPFDDEDHVALAGSIMTGKFSFKRQFSGELKDLLTHLLDVNPQTRYGCREDAAYPIKQHPWFSHVDFMRLYKKNLVPPSIPTKRSYPHKRFGQSLSEAGSDKYFKEFENF</sequence>
<dbReference type="GO" id="GO:0004691">
    <property type="term" value="F:cAMP-dependent protein kinase activity"/>
    <property type="evidence" value="ECO:0007669"/>
    <property type="project" value="TreeGrafter"/>
</dbReference>
<evidence type="ECO:0000313" key="10">
    <source>
        <dbReference type="EMBL" id="JAG52676.1"/>
    </source>
</evidence>
<evidence type="ECO:0000256" key="2">
    <source>
        <dbReference type="ARBA" id="ARBA00022553"/>
    </source>
</evidence>
<dbReference type="PROSITE" id="PS00107">
    <property type="entry name" value="PROTEIN_KINASE_ATP"/>
    <property type="match status" value="1"/>
</dbReference>
<accession>A0A0K8SHB2</accession>
<dbReference type="AlphaFoldDB" id="A0A0K8SHB2"/>
<keyword evidence="1 8" id="KW-0723">Serine/threonine-protein kinase</keyword>
<evidence type="ECO:0000256" key="1">
    <source>
        <dbReference type="ARBA" id="ARBA00022527"/>
    </source>
</evidence>